<keyword evidence="3" id="KW-1185">Reference proteome</keyword>
<evidence type="ECO:0000313" key="2">
    <source>
        <dbReference type="EMBL" id="EJK51676.1"/>
    </source>
</evidence>
<accession>K0RS16</accession>
<evidence type="ECO:0000313" key="3">
    <source>
        <dbReference type="Proteomes" id="UP000266841"/>
    </source>
</evidence>
<evidence type="ECO:0000256" key="1">
    <source>
        <dbReference type="SAM" id="MobiDB-lite"/>
    </source>
</evidence>
<feature type="region of interest" description="Disordered" evidence="1">
    <location>
        <begin position="154"/>
        <end position="179"/>
    </location>
</feature>
<sequence length="285" mass="30453">MGDGLEVPGHGVAELESHDGRAHRVSEHQNFLHAHGSNLRCCSRCAKLPPPSLHSAPTALDHCPDPYVPGNVSYAAGDRVSVHSHVFECRPPPYEYYCGVDVLGSADAGRIEEDGGIVRAREYYAGAWEPVSPCLETGTPTGGPTVVPTGFPTVQPSLLPTSEEPTSAEPTPSPSDTPTDLLICPHPYSEEYAPRYRDGYLVEVSGTVFECKPYPYDYYCTLPDFRPRPGVVHATGPAWSDAWEKLGPCGHPDTDGPSGAPSAAGSGQPSGAPSGMPTCEFRRPW</sequence>
<feature type="compositionally biased region" description="Low complexity" evidence="1">
    <location>
        <begin position="256"/>
        <end position="275"/>
    </location>
</feature>
<dbReference type="PANTHER" id="PTHR38909">
    <property type="entry name" value="G PROTEIN GAMMA DOMAIN-CONTAINING PROTEIN"/>
    <property type="match status" value="1"/>
</dbReference>
<name>K0RS16_THAOC</name>
<organism evidence="2 3">
    <name type="scientific">Thalassiosira oceanica</name>
    <name type="common">Marine diatom</name>
    <dbReference type="NCBI Taxonomy" id="159749"/>
    <lineage>
        <taxon>Eukaryota</taxon>
        <taxon>Sar</taxon>
        <taxon>Stramenopiles</taxon>
        <taxon>Ochrophyta</taxon>
        <taxon>Bacillariophyta</taxon>
        <taxon>Coscinodiscophyceae</taxon>
        <taxon>Thalassiosirophycidae</taxon>
        <taxon>Thalassiosirales</taxon>
        <taxon>Thalassiosiraceae</taxon>
        <taxon>Thalassiosira</taxon>
    </lineage>
</organism>
<dbReference type="EMBL" id="AGNL01041231">
    <property type="protein sequence ID" value="EJK51676.1"/>
    <property type="molecule type" value="Genomic_DNA"/>
</dbReference>
<comment type="caution">
    <text evidence="2">The sequence shown here is derived from an EMBL/GenBank/DDBJ whole genome shotgun (WGS) entry which is preliminary data.</text>
</comment>
<feature type="region of interest" description="Disordered" evidence="1">
    <location>
        <begin position="245"/>
        <end position="285"/>
    </location>
</feature>
<dbReference type="Proteomes" id="UP000266841">
    <property type="component" value="Unassembled WGS sequence"/>
</dbReference>
<gene>
    <name evidence="2" type="ORF">THAOC_29131</name>
</gene>
<dbReference type="PANTHER" id="PTHR38909:SF1">
    <property type="entry name" value="G PROTEIN GAMMA DOMAIN-CONTAINING PROTEIN"/>
    <property type="match status" value="1"/>
</dbReference>
<dbReference type="AlphaFoldDB" id="K0RS16"/>
<reference evidence="2 3" key="1">
    <citation type="journal article" date="2012" name="Genome Biol.">
        <title>Genome and low-iron response of an oceanic diatom adapted to chronic iron limitation.</title>
        <authorList>
            <person name="Lommer M."/>
            <person name="Specht M."/>
            <person name="Roy A.S."/>
            <person name="Kraemer L."/>
            <person name="Andreson R."/>
            <person name="Gutowska M.A."/>
            <person name="Wolf J."/>
            <person name="Bergner S.V."/>
            <person name="Schilhabel M.B."/>
            <person name="Klostermeier U.C."/>
            <person name="Beiko R.G."/>
            <person name="Rosenstiel P."/>
            <person name="Hippler M."/>
            <person name="Laroche J."/>
        </authorList>
    </citation>
    <scope>NUCLEOTIDE SEQUENCE [LARGE SCALE GENOMIC DNA]</scope>
    <source>
        <strain evidence="2 3">CCMP1005</strain>
    </source>
</reference>
<protein>
    <submittedName>
        <fullName evidence="2">Uncharacterized protein</fullName>
    </submittedName>
</protein>
<proteinExistence type="predicted"/>